<keyword evidence="9" id="KW-0472">Membrane</keyword>
<comment type="similarity">
    <text evidence="2">Belongs to the TonB family.</text>
</comment>
<dbReference type="GO" id="GO:0015031">
    <property type="term" value="P:protein transport"/>
    <property type="evidence" value="ECO:0007669"/>
    <property type="project" value="UniProtKB-KW"/>
</dbReference>
<dbReference type="Proteomes" id="UP000027442">
    <property type="component" value="Unassembled WGS sequence"/>
</dbReference>
<dbReference type="EMBL" id="JNGW01000024">
    <property type="protein sequence ID" value="KDR53192.1"/>
    <property type="molecule type" value="Genomic_DNA"/>
</dbReference>
<evidence type="ECO:0000256" key="5">
    <source>
        <dbReference type="ARBA" id="ARBA00022519"/>
    </source>
</evidence>
<dbReference type="eggNOG" id="COG0810">
    <property type="taxonomic scope" value="Bacteria"/>
</dbReference>
<evidence type="ECO:0000259" key="11">
    <source>
        <dbReference type="Pfam" id="PF03544"/>
    </source>
</evidence>
<evidence type="ECO:0000313" key="12">
    <source>
        <dbReference type="EMBL" id="KDR53192.1"/>
    </source>
</evidence>
<dbReference type="PANTHER" id="PTHR33446">
    <property type="entry name" value="PROTEIN TONB-RELATED"/>
    <property type="match status" value="1"/>
</dbReference>
<evidence type="ECO:0000256" key="10">
    <source>
        <dbReference type="SAM" id="MobiDB-lite"/>
    </source>
</evidence>
<keyword evidence="7" id="KW-0653">Protein transport</keyword>
<evidence type="ECO:0000256" key="8">
    <source>
        <dbReference type="ARBA" id="ARBA00022989"/>
    </source>
</evidence>
<name>A0A069QKN4_HOYLO</name>
<dbReference type="InterPro" id="IPR051045">
    <property type="entry name" value="TonB-dependent_transducer"/>
</dbReference>
<dbReference type="PATRIC" id="fig|1122985.7.peg.776"/>
<feature type="region of interest" description="Disordered" evidence="10">
    <location>
        <begin position="101"/>
        <end position="121"/>
    </location>
</feature>
<dbReference type="InterPro" id="IPR037682">
    <property type="entry name" value="TonB_C"/>
</dbReference>
<dbReference type="NCBIfam" id="TIGR01352">
    <property type="entry name" value="tonB_Cterm"/>
    <property type="match status" value="1"/>
</dbReference>
<protein>
    <submittedName>
        <fullName evidence="12">TonB family domain protein</fullName>
    </submittedName>
</protein>
<reference evidence="12 13" key="1">
    <citation type="submission" date="2013-08" db="EMBL/GenBank/DDBJ databases">
        <authorList>
            <person name="Weinstock G."/>
            <person name="Sodergren E."/>
            <person name="Wylie T."/>
            <person name="Fulton L."/>
            <person name="Fulton R."/>
            <person name="Fronick C."/>
            <person name="O'Laughlin M."/>
            <person name="Godfrey J."/>
            <person name="Miner T."/>
            <person name="Herter B."/>
            <person name="Appelbaum E."/>
            <person name="Cordes M."/>
            <person name="Lek S."/>
            <person name="Wollam A."/>
            <person name="Pepin K.H."/>
            <person name="Palsikar V.B."/>
            <person name="Mitreva M."/>
            <person name="Wilson R.K."/>
        </authorList>
    </citation>
    <scope>NUCLEOTIDE SEQUENCE [LARGE SCALE GENOMIC DNA]</scope>
    <source>
        <strain evidence="12 13">ATCC 15930</strain>
    </source>
</reference>
<proteinExistence type="inferred from homology"/>
<evidence type="ECO:0000313" key="13">
    <source>
        <dbReference type="Proteomes" id="UP000027442"/>
    </source>
</evidence>
<feature type="domain" description="TonB C-terminal" evidence="11">
    <location>
        <begin position="211"/>
        <end position="274"/>
    </location>
</feature>
<gene>
    <name evidence="12" type="ORF">HMPREF1991_00748</name>
</gene>
<dbReference type="PANTHER" id="PTHR33446:SF2">
    <property type="entry name" value="PROTEIN TONB"/>
    <property type="match status" value="1"/>
</dbReference>
<keyword evidence="5" id="KW-0997">Cell inner membrane</keyword>
<dbReference type="HOGENOM" id="CLU_065795_0_1_10"/>
<evidence type="ECO:0000256" key="6">
    <source>
        <dbReference type="ARBA" id="ARBA00022692"/>
    </source>
</evidence>
<dbReference type="InterPro" id="IPR006260">
    <property type="entry name" value="TonB/TolA_C"/>
</dbReference>
<dbReference type="GO" id="GO:0055085">
    <property type="term" value="P:transmembrane transport"/>
    <property type="evidence" value="ECO:0007669"/>
    <property type="project" value="InterPro"/>
</dbReference>
<dbReference type="GO" id="GO:0031992">
    <property type="term" value="F:energy transducer activity"/>
    <property type="evidence" value="ECO:0007669"/>
    <property type="project" value="TreeGrafter"/>
</dbReference>
<dbReference type="SUPFAM" id="SSF74653">
    <property type="entry name" value="TolA/TonB C-terminal domain"/>
    <property type="match status" value="1"/>
</dbReference>
<keyword evidence="13" id="KW-1185">Reference proteome</keyword>
<dbReference type="GO" id="GO:0098797">
    <property type="term" value="C:plasma membrane protein complex"/>
    <property type="evidence" value="ECO:0007669"/>
    <property type="project" value="TreeGrafter"/>
</dbReference>
<keyword evidence="4" id="KW-1003">Cell membrane</keyword>
<evidence type="ECO:0000256" key="7">
    <source>
        <dbReference type="ARBA" id="ARBA00022927"/>
    </source>
</evidence>
<evidence type="ECO:0000256" key="1">
    <source>
        <dbReference type="ARBA" id="ARBA00004383"/>
    </source>
</evidence>
<evidence type="ECO:0000256" key="3">
    <source>
        <dbReference type="ARBA" id="ARBA00022448"/>
    </source>
</evidence>
<keyword evidence="6" id="KW-0812">Transmembrane</keyword>
<comment type="caution">
    <text evidence="12">The sequence shown here is derived from an EMBL/GenBank/DDBJ whole genome shotgun (WGS) entry which is preliminary data.</text>
</comment>
<evidence type="ECO:0000256" key="4">
    <source>
        <dbReference type="ARBA" id="ARBA00022475"/>
    </source>
</evidence>
<dbReference type="RefSeq" id="WP_018968283.1">
    <property type="nucleotide sequence ID" value="NZ_KB899224.1"/>
</dbReference>
<accession>A0A069QKN4</accession>
<keyword evidence="3" id="KW-0813">Transport</keyword>
<dbReference type="Pfam" id="PF03544">
    <property type="entry name" value="TonB_C"/>
    <property type="match status" value="1"/>
</dbReference>
<dbReference type="Gene3D" id="3.30.1150.10">
    <property type="match status" value="1"/>
</dbReference>
<evidence type="ECO:0000256" key="2">
    <source>
        <dbReference type="ARBA" id="ARBA00006555"/>
    </source>
</evidence>
<evidence type="ECO:0000256" key="9">
    <source>
        <dbReference type="ARBA" id="ARBA00023136"/>
    </source>
</evidence>
<sequence length="276" mass="30415">MKPNGKDICHALKTIRKQVAEANGIDYTPATCHHDGECSGTCPCCEAEVRYIETQLGALRLAGKAVKVAGLALGLTMATGYSQSSVASTRVLSTAYAQKNNTKTRNANSHRRQNTVPEKTETAQVVDTAVVNIEDSCGHDLPEIAVTACVPVSVLSYTGSVSTVKRLVKNPQHIYDKPGIAACFKGGDEAMKLFFVRNMRITPIMNEVCAQGYVRIQCIVERNGRLTEIRVIRSIEPHFDAEALRLVRMMPRWKPARVEGQRVRTRVVISVPFKFQ</sequence>
<keyword evidence="8" id="KW-1133">Transmembrane helix</keyword>
<organism evidence="12 13">
    <name type="scientific">Hoylesella loescheii DSM 19665 = JCM 12249 = ATCC 15930</name>
    <dbReference type="NCBI Taxonomy" id="1122985"/>
    <lineage>
        <taxon>Bacteria</taxon>
        <taxon>Pseudomonadati</taxon>
        <taxon>Bacteroidota</taxon>
        <taxon>Bacteroidia</taxon>
        <taxon>Bacteroidales</taxon>
        <taxon>Prevotellaceae</taxon>
        <taxon>Hoylesella</taxon>
    </lineage>
</organism>
<dbReference type="AlphaFoldDB" id="A0A069QKN4"/>
<comment type="subcellular location">
    <subcellularLocation>
        <location evidence="1">Cell inner membrane</location>
        <topology evidence="1">Single-pass membrane protein</topology>
        <orientation evidence="1">Periplasmic side</orientation>
    </subcellularLocation>
</comment>